<keyword evidence="4 7" id="KW-0812">Transmembrane</keyword>
<keyword evidence="5 7" id="KW-1133">Transmembrane helix</keyword>
<dbReference type="SUPFAM" id="SSF161098">
    <property type="entry name" value="MetI-like"/>
    <property type="match status" value="1"/>
</dbReference>
<dbReference type="PROSITE" id="PS50928">
    <property type="entry name" value="ABC_TM1"/>
    <property type="match status" value="1"/>
</dbReference>
<evidence type="ECO:0000256" key="5">
    <source>
        <dbReference type="ARBA" id="ARBA00022989"/>
    </source>
</evidence>
<feature type="transmembrane region" description="Helical" evidence="7">
    <location>
        <begin position="277"/>
        <end position="299"/>
    </location>
</feature>
<evidence type="ECO:0000259" key="8">
    <source>
        <dbReference type="PROSITE" id="PS50928"/>
    </source>
</evidence>
<comment type="subcellular location">
    <subcellularLocation>
        <location evidence="1 7">Cell membrane</location>
        <topology evidence="1 7">Multi-pass membrane protein</topology>
    </subcellularLocation>
</comment>
<evidence type="ECO:0000256" key="4">
    <source>
        <dbReference type="ARBA" id="ARBA00022692"/>
    </source>
</evidence>
<keyword evidence="2 7" id="KW-0813">Transport</keyword>
<evidence type="ECO:0000313" key="9">
    <source>
        <dbReference type="EMBL" id="UOF88713.1"/>
    </source>
</evidence>
<keyword evidence="6 7" id="KW-0472">Membrane</keyword>
<dbReference type="CDD" id="cd06261">
    <property type="entry name" value="TM_PBP2"/>
    <property type="match status" value="1"/>
</dbReference>
<dbReference type="RefSeq" id="WP_347435392.1">
    <property type="nucleotide sequence ID" value="NZ_CP089291.1"/>
</dbReference>
<name>A0ABY4CHS1_9BACL</name>
<evidence type="ECO:0000256" key="1">
    <source>
        <dbReference type="ARBA" id="ARBA00004651"/>
    </source>
</evidence>
<dbReference type="Pfam" id="PF00528">
    <property type="entry name" value="BPD_transp_1"/>
    <property type="match status" value="1"/>
</dbReference>
<dbReference type="Proteomes" id="UP000830167">
    <property type="component" value="Chromosome"/>
</dbReference>
<organism evidence="9 10">
    <name type="scientific">Fodinisporobacter ferrooxydans</name>
    <dbReference type="NCBI Taxonomy" id="2901836"/>
    <lineage>
        <taxon>Bacteria</taxon>
        <taxon>Bacillati</taxon>
        <taxon>Bacillota</taxon>
        <taxon>Bacilli</taxon>
        <taxon>Bacillales</taxon>
        <taxon>Alicyclobacillaceae</taxon>
        <taxon>Fodinisporobacter</taxon>
    </lineage>
</organism>
<dbReference type="InterPro" id="IPR035906">
    <property type="entry name" value="MetI-like_sf"/>
</dbReference>
<accession>A0ABY4CHS1</accession>
<feature type="transmembrane region" description="Helical" evidence="7">
    <location>
        <begin position="120"/>
        <end position="144"/>
    </location>
</feature>
<dbReference type="PANTHER" id="PTHR30193">
    <property type="entry name" value="ABC TRANSPORTER PERMEASE PROTEIN"/>
    <property type="match status" value="1"/>
</dbReference>
<comment type="similarity">
    <text evidence="7">Belongs to the binding-protein-dependent transport system permease family.</text>
</comment>
<dbReference type="SUPFAM" id="SSF160964">
    <property type="entry name" value="MalF N-terminal region-like"/>
    <property type="match status" value="1"/>
</dbReference>
<dbReference type="PANTHER" id="PTHR30193:SF37">
    <property type="entry name" value="INNER MEMBRANE ABC TRANSPORTER PERMEASE PROTEIN YCJO"/>
    <property type="match status" value="1"/>
</dbReference>
<protein>
    <submittedName>
        <fullName evidence="9">Sugar ABC transporter permease</fullName>
    </submittedName>
</protein>
<evidence type="ECO:0000256" key="3">
    <source>
        <dbReference type="ARBA" id="ARBA00022475"/>
    </source>
</evidence>
<dbReference type="InterPro" id="IPR000515">
    <property type="entry name" value="MetI-like"/>
</dbReference>
<evidence type="ECO:0000256" key="6">
    <source>
        <dbReference type="ARBA" id="ARBA00023136"/>
    </source>
</evidence>
<dbReference type="EMBL" id="CP089291">
    <property type="protein sequence ID" value="UOF88713.1"/>
    <property type="molecule type" value="Genomic_DNA"/>
</dbReference>
<evidence type="ECO:0000256" key="2">
    <source>
        <dbReference type="ARBA" id="ARBA00022448"/>
    </source>
</evidence>
<dbReference type="Gene3D" id="1.10.3720.10">
    <property type="entry name" value="MetI-like"/>
    <property type="match status" value="1"/>
</dbReference>
<keyword evidence="3" id="KW-1003">Cell membrane</keyword>
<keyword evidence="10" id="KW-1185">Reference proteome</keyword>
<gene>
    <name evidence="9" type="ORF">LSG31_12210</name>
</gene>
<feature type="transmembrane region" description="Helical" evidence="7">
    <location>
        <begin position="218"/>
        <end position="242"/>
    </location>
</feature>
<feature type="domain" description="ABC transmembrane type-1" evidence="8">
    <location>
        <begin position="85"/>
        <end position="298"/>
    </location>
</feature>
<reference evidence="9" key="1">
    <citation type="submission" date="2021-12" db="EMBL/GenBank/DDBJ databases">
        <title>Alicyclobacillaceae gen. nov., sp. nov., isolated from chalcocite enrichment system.</title>
        <authorList>
            <person name="Jiang Z."/>
        </authorList>
    </citation>
    <scope>NUCLEOTIDE SEQUENCE</scope>
    <source>
        <strain evidence="9">MYW30-H2</strain>
    </source>
</reference>
<feature type="transmembrane region" description="Helical" evidence="7">
    <location>
        <begin position="30"/>
        <end position="49"/>
    </location>
</feature>
<sequence>MSQSVLTNISSSVKKGITPRSLVSKNMAPYVFLTPFVIVFVVFMVYPILDSLYLSFTSAQGSTSDWIGLANFKNVLTDGLFWKSLGNTAIILVVQVPIMLFLGTLLAASLNSKFVKARVVFRLAVFLPVLIDLVTYSIVFSIIFNTQYGILNYLLGLIHIAPVQWLQNAVWAKIAIIVAITWRWTGYNAIILLAGLQAVPETLYEAANVDGASRVKQFFFITIPMLKPILLFCGILSTIGTLQLFTEPFLLTNGGPNNATETPVMYIYQFAFQSFHFGYASAAAYVLTILIAILSYVQIRVTKGGEL</sequence>
<proteinExistence type="inferred from homology"/>
<evidence type="ECO:0000313" key="10">
    <source>
        <dbReference type="Proteomes" id="UP000830167"/>
    </source>
</evidence>
<feature type="transmembrane region" description="Helical" evidence="7">
    <location>
        <begin position="89"/>
        <end position="108"/>
    </location>
</feature>
<evidence type="ECO:0000256" key="7">
    <source>
        <dbReference type="RuleBase" id="RU363032"/>
    </source>
</evidence>
<dbReference type="InterPro" id="IPR051393">
    <property type="entry name" value="ABC_transporter_permease"/>
</dbReference>